<evidence type="ECO:0000313" key="2">
    <source>
        <dbReference type="Proteomes" id="UP001432027"/>
    </source>
</evidence>
<dbReference type="AlphaFoldDB" id="A0AAV5S6F5"/>
<gene>
    <name evidence="1" type="ORF">PENTCL1PPCAC_118</name>
</gene>
<organism evidence="1 2">
    <name type="scientific">Pristionchus entomophagus</name>
    <dbReference type="NCBI Taxonomy" id="358040"/>
    <lineage>
        <taxon>Eukaryota</taxon>
        <taxon>Metazoa</taxon>
        <taxon>Ecdysozoa</taxon>
        <taxon>Nematoda</taxon>
        <taxon>Chromadorea</taxon>
        <taxon>Rhabditida</taxon>
        <taxon>Rhabditina</taxon>
        <taxon>Diplogasteromorpha</taxon>
        <taxon>Diplogasteroidea</taxon>
        <taxon>Neodiplogasteridae</taxon>
        <taxon>Pristionchus</taxon>
    </lineage>
</organism>
<accession>A0AAV5S6F5</accession>
<evidence type="ECO:0000313" key="1">
    <source>
        <dbReference type="EMBL" id="GMS77943.1"/>
    </source>
</evidence>
<protein>
    <submittedName>
        <fullName evidence="1">Uncharacterized protein</fullName>
    </submittedName>
</protein>
<keyword evidence="2" id="KW-1185">Reference proteome</keyword>
<sequence>LSSTDRIHLRARCMLVNSVTRSIPFVPVVSSVSPRRSITTGRPISSKRWCAMRRDALIASRWRIATTIIAPPLVPVTAMLFEGVKTRTDGRRWASFSASWRGRSPSAPEKS</sequence>
<dbReference type="EMBL" id="BTSX01000001">
    <property type="protein sequence ID" value="GMS77943.1"/>
    <property type="molecule type" value="Genomic_DNA"/>
</dbReference>
<feature type="non-terminal residue" evidence="1">
    <location>
        <position position="111"/>
    </location>
</feature>
<feature type="non-terminal residue" evidence="1">
    <location>
        <position position="1"/>
    </location>
</feature>
<proteinExistence type="predicted"/>
<dbReference type="Proteomes" id="UP001432027">
    <property type="component" value="Unassembled WGS sequence"/>
</dbReference>
<reference evidence="1" key="1">
    <citation type="submission" date="2023-10" db="EMBL/GenBank/DDBJ databases">
        <title>Genome assembly of Pristionchus species.</title>
        <authorList>
            <person name="Yoshida K."/>
            <person name="Sommer R.J."/>
        </authorList>
    </citation>
    <scope>NUCLEOTIDE SEQUENCE</scope>
    <source>
        <strain evidence="1">RS0144</strain>
    </source>
</reference>
<comment type="caution">
    <text evidence="1">The sequence shown here is derived from an EMBL/GenBank/DDBJ whole genome shotgun (WGS) entry which is preliminary data.</text>
</comment>
<name>A0AAV5S6F5_9BILA</name>